<organism evidence="11 12">
    <name type="scientific">Basidiobolus ranarum</name>
    <dbReference type="NCBI Taxonomy" id="34480"/>
    <lineage>
        <taxon>Eukaryota</taxon>
        <taxon>Fungi</taxon>
        <taxon>Fungi incertae sedis</taxon>
        <taxon>Zoopagomycota</taxon>
        <taxon>Entomophthoromycotina</taxon>
        <taxon>Basidiobolomycetes</taxon>
        <taxon>Basidiobolales</taxon>
        <taxon>Basidiobolaceae</taxon>
        <taxon>Basidiobolus</taxon>
    </lineage>
</organism>
<evidence type="ECO:0000256" key="7">
    <source>
        <dbReference type="ARBA" id="ARBA00023128"/>
    </source>
</evidence>
<sequence>MTLTAIWELGFGSRPILPTDNCTPEADVQHVENEILASIGFYNTPNENKEQYENILGLTSAVTSLVSSSFLSYPFISIRNRHQVFPTRYPSLAKQHPFHNLNILKDLIRKEGLKSLWIGYGAGLLCQSAFVIYEAGCNVVSVKGNQLKSKSTIPRRVWDLGIAGMHFLLYIPLYPFYRTSVLLRLGGYDSRLVTKKSELSSIKKLTVDFWLTLFHPEVGRIPWTTLISAYIHHYIFDYIQAVCHLRFCRMLLSTKKSNKRETMLHSFFPELVCVVGSHLLARLITYPMETIVYSLIAQDANLSTTKYSGLFHCALSILRERGWKGLYLGMNGFLSEACVSWTVLEGTYYIYTGTANVLDWMYS</sequence>
<evidence type="ECO:0000256" key="6">
    <source>
        <dbReference type="ARBA" id="ARBA00022989"/>
    </source>
</evidence>
<keyword evidence="4" id="KW-0677">Repeat</keyword>
<evidence type="ECO:0000256" key="3">
    <source>
        <dbReference type="ARBA" id="ARBA00022692"/>
    </source>
</evidence>
<evidence type="ECO:0000313" key="11">
    <source>
        <dbReference type="EMBL" id="KAK9723384.1"/>
    </source>
</evidence>
<dbReference type="Gene3D" id="1.50.40.10">
    <property type="entry name" value="Mitochondrial carrier domain"/>
    <property type="match status" value="2"/>
</dbReference>
<evidence type="ECO:0000256" key="9">
    <source>
        <dbReference type="PROSITE-ProRule" id="PRU00282"/>
    </source>
</evidence>
<dbReference type="SUPFAM" id="SSF103506">
    <property type="entry name" value="Mitochondrial carrier"/>
    <property type="match status" value="2"/>
</dbReference>
<evidence type="ECO:0000256" key="8">
    <source>
        <dbReference type="ARBA" id="ARBA00023136"/>
    </source>
</evidence>
<evidence type="ECO:0000313" key="12">
    <source>
        <dbReference type="Proteomes" id="UP001479436"/>
    </source>
</evidence>
<dbReference type="InterPro" id="IPR018108">
    <property type="entry name" value="MCP_transmembrane"/>
</dbReference>
<keyword evidence="7" id="KW-0496">Mitochondrion</keyword>
<protein>
    <recommendedName>
        <fullName evidence="13">Mitochondrial carrier protein</fullName>
    </recommendedName>
</protein>
<comment type="similarity">
    <text evidence="10">Belongs to the mitochondrial carrier (TC 2.A.29) family.</text>
</comment>
<gene>
    <name evidence="11" type="ORF">K7432_001991</name>
</gene>
<evidence type="ECO:0000256" key="5">
    <source>
        <dbReference type="ARBA" id="ARBA00022787"/>
    </source>
</evidence>
<evidence type="ECO:0000256" key="1">
    <source>
        <dbReference type="ARBA" id="ARBA00004374"/>
    </source>
</evidence>
<comment type="subcellular location">
    <subcellularLocation>
        <location evidence="1">Mitochondrion outer membrane</location>
        <topology evidence="1">Multi-pass membrane protein</topology>
    </subcellularLocation>
</comment>
<dbReference type="Proteomes" id="UP001479436">
    <property type="component" value="Unassembled WGS sequence"/>
</dbReference>
<dbReference type="Pfam" id="PF00153">
    <property type="entry name" value="Mito_carr"/>
    <property type="match status" value="2"/>
</dbReference>
<evidence type="ECO:0000256" key="4">
    <source>
        <dbReference type="ARBA" id="ARBA00022737"/>
    </source>
</evidence>
<keyword evidence="12" id="KW-1185">Reference proteome</keyword>
<dbReference type="EMBL" id="JASJQH010006925">
    <property type="protein sequence ID" value="KAK9723384.1"/>
    <property type="molecule type" value="Genomic_DNA"/>
</dbReference>
<name>A0ABR2W9E4_9FUNG</name>
<evidence type="ECO:0000256" key="2">
    <source>
        <dbReference type="ARBA" id="ARBA00022448"/>
    </source>
</evidence>
<keyword evidence="8 9" id="KW-0472">Membrane</keyword>
<dbReference type="PANTHER" id="PTHR21252:SF2">
    <property type="entry name" value="MITOCHONDRIAL OUTER MEMBRANE PROTEIN SLC25A46"/>
    <property type="match status" value="1"/>
</dbReference>
<dbReference type="InterPro" id="IPR023395">
    <property type="entry name" value="MCP_dom_sf"/>
</dbReference>
<keyword evidence="2 10" id="KW-0813">Transport</keyword>
<dbReference type="InterPro" id="IPR039158">
    <property type="entry name" value="SLC25A46"/>
</dbReference>
<feature type="repeat" description="Solcar" evidence="9">
    <location>
        <begin position="265"/>
        <end position="354"/>
    </location>
</feature>
<dbReference type="PROSITE" id="PS50920">
    <property type="entry name" value="SOLCAR"/>
    <property type="match status" value="1"/>
</dbReference>
<keyword evidence="6" id="KW-1133">Transmembrane helix</keyword>
<comment type="caution">
    <text evidence="11">The sequence shown here is derived from an EMBL/GenBank/DDBJ whole genome shotgun (WGS) entry which is preliminary data.</text>
</comment>
<accession>A0ABR2W9E4</accession>
<evidence type="ECO:0000256" key="10">
    <source>
        <dbReference type="RuleBase" id="RU000488"/>
    </source>
</evidence>
<keyword evidence="5" id="KW-1000">Mitochondrion outer membrane</keyword>
<keyword evidence="3 9" id="KW-0812">Transmembrane</keyword>
<evidence type="ECO:0008006" key="13">
    <source>
        <dbReference type="Google" id="ProtNLM"/>
    </source>
</evidence>
<reference evidence="11 12" key="1">
    <citation type="submission" date="2023-04" db="EMBL/GenBank/DDBJ databases">
        <title>Genome of Basidiobolus ranarum AG-B5.</title>
        <authorList>
            <person name="Stajich J.E."/>
            <person name="Carter-House D."/>
            <person name="Gryganskyi A."/>
        </authorList>
    </citation>
    <scope>NUCLEOTIDE SEQUENCE [LARGE SCALE GENOMIC DNA]</scope>
    <source>
        <strain evidence="11 12">AG-B5</strain>
    </source>
</reference>
<proteinExistence type="inferred from homology"/>
<dbReference type="PANTHER" id="PTHR21252">
    <property type="entry name" value="TB1 PROTEIN-RELATED"/>
    <property type="match status" value="1"/>
</dbReference>